<protein>
    <submittedName>
        <fullName evidence="1">Uncharacterized protein</fullName>
    </submittedName>
</protein>
<name>A0A0G0YFU5_UNCKA</name>
<reference evidence="1 2" key="1">
    <citation type="journal article" date="2015" name="Nature">
        <title>rRNA introns, odd ribosomes, and small enigmatic genomes across a large radiation of phyla.</title>
        <authorList>
            <person name="Brown C.T."/>
            <person name="Hug L.A."/>
            <person name="Thomas B.C."/>
            <person name="Sharon I."/>
            <person name="Castelle C.J."/>
            <person name="Singh A."/>
            <person name="Wilkins M.J."/>
            <person name="Williams K.H."/>
            <person name="Banfield J.F."/>
        </authorList>
    </citation>
    <scope>NUCLEOTIDE SEQUENCE [LARGE SCALE GENOMIC DNA]</scope>
</reference>
<sequence length="90" mass="10789">MIKPDPQIAQEIEERSSSTNDFVLDCTQYELLRLRGNTKEEVEKFEKTLSREISYRCGKNALFIPELWTAYRVKGFKPREIEYDWVHAFR</sequence>
<evidence type="ECO:0000313" key="2">
    <source>
        <dbReference type="Proteomes" id="UP000033847"/>
    </source>
</evidence>
<dbReference type="EMBL" id="LCCU01000036">
    <property type="protein sequence ID" value="KKS35494.1"/>
    <property type="molecule type" value="Genomic_DNA"/>
</dbReference>
<accession>A0A0G0YFU5</accession>
<proteinExistence type="predicted"/>
<evidence type="ECO:0000313" key="1">
    <source>
        <dbReference type="EMBL" id="KKS35494.1"/>
    </source>
</evidence>
<organism evidence="1 2">
    <name type="scientific">candidate division WWE3 bacterium GW2011_GWF1_42_14</name>
    <dbReference type="NCBI Taxonomy" id="1619138"/>
    <lineage>
        <taxon>Bacteria</taxon>
        <taxon>Katanobacteria</taxon>
    </lineage>
</organism>
<gene>
    <name evidence="1" type="ORF">UV00_C0036G0007</name>
</gene>
<dbReference type="Proteomes" id="UP000033847">
    <property type="component" value="Unassembled WGS sequence"/>
</dbReference>
<dbReference type="AlphaFoldDB" id="A0A0G0YFU5"/>
<comment type="caution">
    <text evidence="1">The sequence shown here is derived from an EMBL/GenBank/DDBJ whole genome shotgun (WGS) entry which is preliminary data.</text>
</comment>